<dbReference type="InterPro" id="IPR020864">
    <property type="entry name" value="MACPF"/>
</dbReference>
<dbReference type="EMBL" id="JAZGQO010000011">
    <property type="protein sequence ID" value="KAK6173924.1"/>
    <property type="molecule type" value="Genomic_DNA"/>
</dbReference>
<dbReference type="Proteomes" id="UP001347796">
    <property type="component" value="Unassembled WGS sequence"/>
</dbReference>
<evidence type="ECO:0000259" key="1">
    <source>
        <dbReference type="PROSITE" id="PS51412"/>
    </source>
</evidence>
<dbReference type="PANTHER" id="PTHR19324:SF33">
    <property type="entry name" value="MUCIN-5AC"/>
    <property type="match status" value="1"/>
</dbReference>
<organism evidence="2 3">
    <name type="scientific">Patella caerulea</name>
    <name type="common">Rayed Mediterranean limpet</name>
    <dbReference type="NCBI Taxonomy" id="87958"/>
    <lineage>
        <taxon>Eukaryota</taxon>
        <taxon>Metazoa</taxon>
        <taxon>Spiralia</taxon>
        <taxon>Lophotrochozoa</taxon>
        <taxon>Mollusca</taxon>
        <taxon>Gastropoda</taxon>
        <taxon>Patellogastropoda</taxon>
        <taxon>Patelloidea</taxon>
        <taxon>Patellidae</taxon>
        <taxon>Patella</taxon>
    </lineage>
</organism>
<name>A0AAN8PDT9_PATCE</name>
<comment type="caution">
    <text evidence="2">The sequence shown here is derived from an EMBL/GenBank/DDBJ whole genome shotgun (WGS) entry which is preliminary data.</text>
</comment>
<evidence type="ECO:0000313" key="3">
    <source>
        <dbReference type="Proteomes" id="UP001347796"/>
    </source>
</evidence>
<dbReference type="AlphaFoldDB" id="A0AAN8PDT9"/>
<feature type="domain" description="MACPF" evidence="1">
    <location>
        <begin position="44"/>
        <end position="353"/>
    </location>
</feature>
<protein>
    <recommendedName>
        <fullName evidence="1">MACPF domain-containing protein</fullName>
    </recommendedName>
</protein>
<dbReference type="Pfam" id="PF16977">
    <property type="entry name" value="ApeC"/>
    <property type="match status" value="1"/>
</dbReference>
<dbReference type="PROSITE" id="PS51412">
    <property type="entry name" value="MACPF_2"/>
    <property type="match status" value="1"/>
</dbReference>
<reference evidence="2 3" key="1">
    <citation type="submission" date="2024-01" db="EMBL/GenBank/DDBJ databases">
        <title>The genome of the rayed Mediterranean limpet Patella caerulea (Linnaeus, 1758).</title>
        <authorList>
            <person name="Anh-Thu Weber A."/>
            <person name="Halstead-Nussloch G."/>
        </authorList>
    </citation>
    <scope>NUCLEOTIDE SEQUENCE [LARGE SCALE GENOMIC DNA]</scope>
    <source>
        <strain evidence="2">AATW-2023a</strain>
        <tissue evidence="2">Whole specimen</tissue>
    </source>
</reference>
<dbReference type="Pfam" id="PF01823">
    <property type="entry name" value="MACPF"/>
    <property type="match status" value="1"/>
</dbReference>
<evidence type="ECO:0000313" key="2">
    <source>
        <dbReference type="EMBL" id="KAK6173924.1"/>
    </source>
</evidence>
<accession>A0AAN8PDT9</accession>
<gene>
    <name evidence="2" type="ORF">SNE40_017295</name>
</gene>
<dbReference type="InterPro" id="IPR031569">
    <property type="entry name" value="ApeC"/>
</dbReference>
<proteinExistence type="predicted"/>
<dbReference type="PANTHER" id="PTHR19324">
    <property type="entry name" value="PERFORIN-LIKE PROTEIN 1"/>
    <property type="match status" value="1"/>
</dbReference>
<keyword evidence="3" id="KW-1185">Reference proteome</keyword>
<sequence length="587" mass="64832">MVIYHETCTQQVCISIPRNSIVENISNPLCTGLSPLQLLELALWMLVGHLVHGSNPGINFIGTGYNLLKANPEGGVGGGVDPGLNTVRNIFQLSKGNVPKEVKYSNRHSCSQQSNSHVYYGTKSYQSRLGIGITASGQANGAVEGAAFSLSAGYHRANSETNSAGNVIFDNETICNFGSARFTDELSFQHNLHVTTNFAAAVCVLPILYNEAKYMQFLDDWGTHVITKVDFGTKVIKRYKSSREEFFKHVQKSGGFGFSILGFLSVDFRTFKESEAYKLQFGTFEKTLTAGSTSYPQPVGLTIKTIAEALNYDYWWGPLVSMACGHSLTFLHSKQSNLVKALNGYAKFKLFTPPKDPQLLIPLTWPVGTYGLIATKSGCPAGGVTWHGGARHQDGYTFHRRTHYPVVYKTIPNKNAFSAHNHIGGTQGQDITLQFCMKGAKQTTGFDSIWPKGDYCILKYGDCPGGFQTGSILWDDENKDNHDSSTGSLPDGKYDTDTRIDFCCRNDAVPTGAISLPIDKPFILFRYTRACQQVKGMTVTEEFIRWDDYPIRNHDKNTEAHPFDDGGDHQHKLHFCYYAKSGSALIG</sequence>